<evidence type="ECO:0000313" key="2">
    <source>
        <dbReference type="Proteomes" id="UP000009081"/>
    </source>
</evidence>
<evidence type="ECO:0000313" key="1">
    <source>
        <dbReference type="EMBL" id="ACS43504.1"/>
    </source>
</evidence>
<keyword evidence="1" id="KW-0614">Plasmid</keyword>
<dbReference type="AlphaFoldDB" id="C5B4X2"/>
<geneLocation type="plasmid" evidence="1 2">
    <name>megaplasmid</name>
</geneLocation>
<gene>
    <name evidence="1" type="ordered locus">MexAM1_META2p0657</name>
</gene>
<organism evidence="1 2">
    <name type="scientific">Methylorubrum extorquens (strain ATCC 14718 / DSM 1338 / JCM 2805 / NCIMB 9133 / AM1)</name>
    <name type="common">Methylobacterium extorquens</name>
    <dbReference type="NCBI Taxonomy" id="272630"/>
    <lineage>
        <taxon>Bacteria</taxon>
        <taxon>Pseudomonadati</taxon>
        <taxon>Pseudomonadota</taxon>
        <taxon>Alphaproteobacteria</taxon>
        <taxon>Hyphomicrobiales</taxon>
        <taxon>Methylobacteriaceae</taxon>
        <taxon>Methylorubrum</taxon>
    </lineage>
</organism>
<reference evidence="1 2" key="1">
    <citation type="journal article" date="2009" name="PLoS ONE">
        <title>Methylobacterium genome sequences: a reference blueprint to investigate microbial metabolism of C1 compounds from natural and industrial sources.</title>
        <authorList>
            <person name="Vuilleumier S."/>
            <person name="Chistoserdova L."/>
            <person name="Lee M.-C."/>
            <person name="Bringel F."/>
            <person name="Lajus A."/>
            <person name="Zhou Y."/>
            <person name="Gourion B."/>
            <person name="Barbe V."/>
            <person name="Chang J."/>
            <person name="Cruveiller S."/>
            <person name="Dossat C."/>
            <person name="Gillett W."/>
            <person name="Gruffaz C."/>
            <person name="Haugen E."/>
            <person name="Hourcade E."/>
            <person name="Levy R."/>
            <person name="Mangenot S."/>
            <person name="Muller E."/>
            <person name="Nadalig T."/>
            <person name="Pagni M."/>
            <person name="Penny C."/>
            <person name="Peyraud R."/>
            <person name="Robinson D.G."/>
            <person name="Roche D."/>
            <person name="Rouy Z."/>
            <person name="Saenampechek C."/>
            <person name="Salvignol G."/>
            <person name="Vallenet D."/>
            <person name="Wu Z."/>
            <person name="Marx C.J."/>
            <person name="Vorholt J.A."/>
            <person name="Olson M.V."/>
            <person name="Kaul R."/>
            <person name="Weissenbach J."/>
            <person name="Medigue C."/>
            <person name="Lidstrom M.E."/>
        </authorList>
    </citation>
    <scope>NUCLEOTIDE SEQUENCE [LARGE SCALE GENOMIC DNA]</scope>
    <source>
        <strain evidence="2">ATCC 14718 / DSM 1338 / JCM 2805 / NCIMB 9133 / AM1</strain>
    </source>
</reference>
<protein>
    <submittedName>
        <fullName evidence="1">Uncharacterized protein</fullName>
    </submittedName>
</protein>
<dbReference type="KEGG" id="mea:Mex_2p0657"/>
<keyword evidence="2" id="KW-1185">Reference proteome</keyword>
<dbReference type="HOGENOM" id="CLU_1967965_0_0_5"/>
<dbReference type="EMBL" id="CP001511">
    <property type="protein sequence ID" value="ACS43504.1"/>
    <property type="molecule type" value="Genomic_DNA"/>
</dbReference>
<accession>C5B4X2</accession>
<name>C5B4X2_METEA</name>
<proteinExistence type="predicted"/>
<dbReference type="Proteomes" id="UP000009081">
    <property type="component" value="Plasmid megaplasmid"/>
</dbReference>
<sequence>MRRRGRPKGSGYDDATVIDRVFELMRSEGLSRRSAIIRICGLDQLRRIEFKMTALSRDLSITWRRTMETTDRKERTDEIADSTSRTIEGETCEGVGRYDLDDFLRLVAAYRNLGFGLIFVAADQAPA</sequence>